<accession>A0A5Y4Z0C6</accession>
<sequence length="283" mass="29938">MSYHQQAPYAETRFTISGNLASPTVGKEYTLTSNNGNATGTVQCNYTGTGTSSDAQAFYYYAITRGTPLGNGWRQLNEYLSYKIAGPGSIPSDVCSYKEASACMTGTTATYPASGFGYAFPVTLTLRWIKSLPSGSSPPRRYTLGYYSRAHTSGQNSRPPLSPPGYTTITIVLDASKIIPEVSCSASSAALTITCNWAASRVNLLVRESGTQASPEDCASVDMKSASTTESACLSLARNGQRGKDITVDVAADVSETIDITTRMDGPASGYYTGTTVIVATLE</sequence>
<proteinExistence type="predicted"/>
<evidence type="ECO:0000313" key="2">
    <source>
        <dbReference type="EMBL" id="ECS8942234.1"/>
    </source>
</evidence>
<gene>
    <name evidence="1" type="ORF">CEZ54_23575</name>
    <name evidence="2" type="ORF">CV292_24135</name>
    <name evidence="3" type="ORF">F8326_23590</name>
</gene>
<dbReference type="EMBL" id="AAKKTY010000029">
    <property type="protein sequence ID" value="ECS8942234.1"/>
    <property type="molecule type" value="Genomic_DNA"/>
</dbReference>
<comment type="caution">
    <text evidence="1">The sequence shown here is derived from an EMBL/GenBank/DDBJ whole genome shotgun (WGS) entry which is preliminary data.</text>
</comment>
<organism evidence="1">
    <name type="scientific">Salmonella enterica</name>
    <name type="common">Salmonella choleraesuis</name>
    <dbReference type="NCBI Taxonomy" id="28901"/>
    <lineage>
        <taxon>Bacteria</taxon>
        <taxon>Pseudomonadati</taxon>
        <taxon>Pseudomonadota</taxon>
        <taxon>Gammaproteobacteria</taxon>
        <taxon>Enterobacterales</taxon>
        <taxon>Enterobacteriaceae</taxon>
        <taxon>Salmonella</taxon>
    </lineage>
</organism>
<evidence type="ECO:0000313" key="3">
    <source>
        <dbReference type="EMBL" id="ECZ7112536.1"/>
    </source>
</evidence>
<dbReference type="RefSeq" id="WP_080096448.1">
    <property type="nucleotide sequence ID" value="NZ_MYLL01000083.1"/>
</dbReference>
<protein>
    <submittedName>
        <fullName evidence="1">Uncharacterized protein</fullName>
    </submittedName>
</protein>
<dbReference type="EMBL" id="AAGWTA010000053">
    <property type="protein sequence ID" value="EBS8260027.1"/>
    <property type="molecule type" value="Genomic_DNA"/>
</dbReference>
<name>A0A5Y4Z0C6_SALER</name>
<dbReference type="AlphaFoldDB" id="A0A5Y4Z0C6"/>
<evidence type="ECO:0000313" key="1">
    <source>
        <dbReference type="EMBL" id="EBS8260027.1"/>
    </source>
</evidence>
<dbReference type="EMBL" id="AALHOE010000177">
    <property type="protein sequence ID" value="ECZ7112536.1"/>
    <property type="molecule type" value="Genomic_DNA"/>
</dbReference>
<reference evidence="1" key="1">
    <citation type="submission" date="2018-07" db="EMBL/GenBank/DDBJ databases">
        <authorList>
            <consortium name="PulseNet: The National Subtyping Network for Foodborne Disease Surveillance"/>
            <person name="Tarr C.L."/>
            <person name="Trees E."/>
            <person name="Katz L.S."/>
            <person name="Carleton-Romer H.A."/>
            <person name="Stroika S."/>
            <person name="Kucerova Z."/>
            <person name="Roache K.F."/>
            <person name="Sabol A.L."/>
            <person name="Besser J."/>
            <person name="Gerner-Smidt P."/>
        </authorList>
    </citation>
    <scope>NUCLEOTIDE SEQUENCE</scope>
    <source>
        <strain evidence="1">PNUSAS016316</strain>
        <strain evidence="2">PNUSAS028293</strain>
        <strain evidence="3">PNUSAS104021</strain>
    </source>
</reference>